<evidence type="ECO:0000256" key="1">
    <source>
        <dbReference type="ARBA" id="ARBA00007661"/>
    </source>
</evidence>
<dbReference type="EC" id="1.1.1.88" evidence="3"/>
<dbReference type="CDD" id="cd00644">
    <property type="entry name" value="HMG-CoA_reductase_classII"/>
    <property type="match status" value="1"/>
</dbReference>
<keyword evidence="5" id="KW-1185">Reference proteome</keyword>
<evidence type="ECO:0000256" key="3">
    <source>
        <dbReference type="RuleBase" id="RU361219"/>
    </source>
</evidence>
<dbReference type="STRING" id="1118202.SAMN05443429_10849"/>
<accession>A0A1M6G4N0</accession>
<dbReference type="SUPFAM" id="SSF56542">
    <property type="entry name" value="Substrate-binding domain of HMG-CoA reductase"/>
    <property type="match status" value="1"/>
</dbReference>
<dbReference type="NCBIfam" id="TIGR00532">
    <property type="entry name" value="HMG_CoA_R_NAD"/>
    <property type="match status" value="1"/>
</dbReference>
<dbReference type="InterPro" id="IPR002202">
    <property type="entry name" value="HMG_CoA_Rdtase"/>
</dbReference>
<sequence>MTHKPVQGFSKLSKEQKIDIIVNEYLSGNQEFTNILKQYWNEDESLQKLHDEFSENTVSNFYMPYGIAPNFLIDGKLMALPMAVEESSVVAAASKAAKFWLERGGFRTEILGTTKLGHTHFIFHTCAAKLSDFFHRNLKQKLFEATDPITANMRRRGGGILDIELIDKTTELADYYQLKVSFDTKDSMGANFINTCLERIGSTLEVEIQASEEFSDEEKQSLQVVMNILSNLTPQCLVRAEVSCKIEELKDDSGMPPEVFAEKFGQAVAIAEAEPYRAATHNKGIMNGVDAVVIATGNDFRATEACVHAYASLGGRYSSLSHCTAEGGIFRFWLDLPVAVGVVGGLTGLHPLVKFSLELLGRPSAPELMSILAASGLAQNFAAVRSLVTTGIQKGHMKMHMMNILNQHGANAGEKEAVLKLFQDKTASHHEVIAALESLRGNS</sequence>
<dbReference type="UniPathway" id="UPA00257">
    <property type="reaction ID" value="UER00367"/>
</dbReference>
<dbReference type="AlphaFoldDB" id="A0A1M6G4N0"/>
<comment type="pathway">
    <text evidence="3">Metabolic intermediate metabolism; (R)-mevalonate degradation; (S)-3-hydroxy-3-methylglutaryl-CoA from (R)-mevalonate: step 1/1.</text>
</comment>
<proteinExistence type="inferred from homology"/>
<dbReference type="OrthoDB" id="9764892at2"/>
<dbReference type="InterPro" id="IPR009029">
    <property type="entry name" value="HMG_CoA_Rdtase_sub-bd_dom_sf"/>
</dbReference>
<protein>
    <recommendedName>
        <fullName evidence="3">3-hydroxy-3-methylglutaryl coenzyme A reductase</fullName>
        <shortName evidence="3">HMG-CoA reductase</shortName>
        <ecNumber evidence="3">1.1.1.88</ecNumber>
    </recommendedName>
</protein>
<evidence type="ECO:0000256" key="2">
    <source>
        <dbReference type="ARBA" id="ARBA00023002"/>
    </source>
</evidence>
<evidence type="ECO:0000313" key="5">
    <source>
        <dbReference type="Proteomes" id="UP000184335"/>
    </source>
</evidence>
<dbReference type="InterPro" id="IPR009023">
    <property type="entry name" value="HMG_CoA_Rdtase_NAD(P)-bd_sf"/>
</dbReference>
<dbReference type="PANTHER" id="PTHR10572">
    <property type="entry name" value="3-HYDROXY-3-METHYLGLUTARYL-COENZYME A REDUCTASE"/>
    <property type="match status" value="1"/>
</dbReference>
<dbReference type="Proteomes" id="UP000184335">
    <property type="component" value="Unassembled WGS sequence"/>
</dbReference>
<comment type="similarity">
    <text evidence="1 3">Belongs to the HMG-CoA reductase family.</text>
</comment>
<comment type="catalytic activity">
    <reaction evidence="3">
        <text>(R)-mevalonate + 2 NAD(+) + CoA = (3S)-3-hydroxy-3-methylglutaryl-CoA + 2 NADH + 2 H(+)</text>
        <dbReference type="Rhea" id="RHEA:14833"/>
        <dbReference type="ChEBI" id="CHEBI:15378"/>
        <dbReference type="ChEBI" id="CHEBI:36464"/>
        <dbReference type="ChEBI" id="CHEBI:43074"/>
        <dbReference type="ChEBI" id="CHEBI:57287"/>
        <dbReference type="ChEBI" id="CHEBI:57540"/>
        <dbReference type="ChEBI" id="CHEBI:57945"/>
        <dbReference type="EC" id="1.1.1.88"/>
    </reaction>
</comment>
<keyword evidence="2 3" id="KW-0560">Oxidoreductase</keyword>
<dbReference type="GO" id="GO:0015936">
    <property type="term" value="P:coenzyme A metabolic process"/>
    <property type="evidence" value="ECO:0007669"/>
    <property type="project" value="InterPro"/>
</dbReference>
<dbReference type="InterPro" id="IPR023076">
    <property type="entry name" value="HMG_CoA_Rdtase_CS"/>
</dbReference>
<dbReference type="Pfam" id="PF00368">
    <property type="entry name" value="HMG-CoA_red"/>
    <property type="match status" value="1"/>
</dbReference>
<dbReference type="SUPFAM" id="SSF55035">
    <property type="entry name" value="NAD-binding domain of HMG-CoA reductase"/>
    <property type="match status" value="1"/>
</dbReference>
<dbReference type="GO" id="GO:0004420">
    <property type="term" value="F:hydroxymethylglutaryl-CoA reductase (NADPH) activity"/>
    <property type="evidence" value="ECO:0007669"/>
    <property type="project" value="InterPro"/>
</dbReference>
<dbReference type="PROSITE" id="PS00066">
    <property type="entry name" value="HMG_COA_REDUCTASE_1"/>
    <property type="match status" value="1"/>
</dbReference>
<organism evidence="4 5">
    <name type="scientific">Cruoricaptor ignavus</name>
    <dbReference type="NCBI Taxonomy" id="1118202"/>
    <lineage>
        <taxon>Bacteria</taxon>
        <taxon>Pseudomonadati</taxon>
        <taxon>Bacteroidota</taxon>
        <taxon>Flavobacteriia</taxon>
        <taxon>Flavobacteriales</taxon>
        <taxon>Weeksellaceae</taxon>
        <taxon>Cruoricaptor</taxon>
    </lineage>
</organism>
<dbReference type="RefSeq" id="WP_073180181.1">
    <property type="nucleotide sequence ID" value="NZ_FQYI01000008.1"/>
</dbReference>
<dbReference type="GO" id="GO:0140643">
    <property type="term" value="F:hydroxymethylglutaryl-CoA reductase (NADH) activity"/>
    <property type="evidence" value="ECO:0007669"/>
    <property type="project" value="UniProtKB-EC"/>
</dbReference>
<reference evidence="4 5" key="1">
    <citation type="submission" date="2016-11" db="EMBL/GenBank/DDBJ databases">
        <authorList>
            <person name="Jaros S."/>
            <person name="Januszkiewicz K."/>
            <person name="Wedrychowicz H."/>
        </authorList>
    </citation>
    <scope>NUCLEOTIDE SEQUENCE [LARGE SCALE GENOMIC DNA]</scope>
    <source>
        <strain evidence="4 5">DSM 25479</strain>
    </source>
</reference>
<dbReference type="InterPro" id="IPR004553">
    <property type="entry name" value="HMG_CoA_Rdtase_bac-typ"/>
</dbReference>
<name>A0A1M6G4N0_9FLAO</name>
<evidence type="ECO:0000313" key="4">
    <source>
        <dbReference type="EMBL" id="SHJ04757.1"/>
    </source>
</evidence>
<keyword evidence="3" id="KW-0520">NAD</keyword>
<dbReference type="EMBL" id="FQYI01000008">
    <property type="protein sequence ID" value="SHJ04757.1"/>
    <property type="molecule type" value="Genomic_DNA"/>
</dbReference>
<dbReference type="InterPro" id="IPR023074">
    <property type="entry name" value="HMG_CoA_Rdtase_cat_sf"/>
</dbReference>
<dbReference type="Gene3D" id="3.90.770.10">
    <property type="entry name" value="3-hydroxy-3-methylglutaryl-coenzyme A Reductase, Chain A, domain 2"/>
    <property type="match status" value="2"/>
</dbReference>
<dbReference type="PRINTS" id="PR00071">
    <property type="entry name" value="HMGCOARDTASE"/>
</dbReference>
<gene>
    <name evidence="4" type="ORF">SAMN05443429_10849</name>
</gene>
<dbReference type="PANTHER" id="PTHR10572:SF24">
    <property type="entry name" value="3-HYDROXY-3-METHYLGLUTARYL-COENZYME A REDUCTASE"/>
    <property type="match status" value="1"/>
</dbReference>
<dbReference type="Gene3D" id="1.10.8.660">
    <property type="match status" value="1"/>
</dbReference>
<dbReference type="PROSITE" id="PS50065">
    <property type="entry name" value="HMG_COA_REDUCTASE_4"/>
    <property type="match status" value="1"/>
</dbReference>